<feature type="binding site" evidence="1">
    <location>
        <begin position="106"/>
        <end position="108"/>
    </location>
    <ligand>
        <name>FAD</name>
        <dbReference type="ChEBI" id="CHEBI:57692"/>
        <note>ligand shared between neighboring subunits</note>
    </ligand>
</feature>
<evidence type="ECO:0000313" key="3">
    <source>
        <dbReference type="Proteomes" id="UP000034329"/>
    </source>
</evidence>
<dbReference type="PATRIC" id="fig|1618581.3.peg.336"/>
<feature type="binding site" evidence="1">
    <location>
        <position position="83"/>
    </location>
    <ligand>
        <name>FAD</name>
        <dbReference type="ChEBI" id="CHEBI:57692"/>
        <note>ligand shared between neighboring subunits</note>
    </ligand>
</feature>
<feature type="binding site" evidence="1">
    <location>
        <position position="220"/>
    </location>
    <ligand>
        <name>FAD</name>
        <dbReference type="ChEBI" id="CHEBI:57692"/>
        <note>ligand shared between neighboring subunits</note>
    </ligand>
</feature>
<dbReference type="Pfam" id="PF02511">
    <property type="entry name" value="Thy1"/>
    <property type="match status" value="1"/>
</dbReference>
<comment type="catalytic activity">
    <reaction evidence="1">
        <text>dUMP + (6R)-5,10-methylene-5,6,7,8-tetrahydrofolate + NADPH + H(+) = dTMP + (6S)-5,6,7,8-tetrahydrofolate + NADP(+)</text>
        <dbReference type="Rhea" id="RHEA:29043"/>
        <dbReference type="ChEBI" id="CHEBI:15378"/>
        <dbReference type="ChEBI" id="CHEBI:15636"/>
        <dbReference type="ChEBI" id="CHEBI:57453"/>
        <dbReference type="ChEBI" id="CHEBI:57783"/>
        <dbReference type="ChEBI" id="CHEBI:58349"/>
        <dbReference type="ChEBI" id="CHEBI:63528"/>
        <dbReference type="ChEBI" id="CHEBI:246422"/>
        <dbReference type="EC" id="2.1.1.148"/>
    </reaction>
</comment>
<dbReference type="EMBL" id="LCLA01000019">
    <property type="protein sequence ID" value="KKU10138.1"/>
    <property type="molecule type" value="Genomic_DNA"/>
</dbReference>
<keyword evidence="1" id="KW-0285">Flavoprotein</keyword>
<dbReference type="Gene3D" id="3.30.1360.170">
    <property type="match status" value="1"/>
</dbReference>
<keyword evidence="1" id="KW-0521">NADP</keyword>
<keyword evidence="1" id="KW-0489">Methyltransferase</keyword>
<comment type="pathway">
    <text evidence="1">Pyrimidine metabolism; dTTP biosynthesis.</text>
</comment>
<proteinExistence type="inferred from homology"/>
<comment type="function">
    <text evidence="1">Catalyzes the reductive methylation of 2'-deoxyuridine-5'-monophosphate (dUMP) to 2'-deoxythymidine-5'-monophosphate (dTMP) while utilizing 5,10-methylenetetrahydrofolate (mTHF) as the methyl donor, and NADPH and FADH(2) as the reductant.</text>
</comment>
<dbReference type="GO" id="GO:0006235">
    <property type="term" value="P:dTTP biosynthetic process"/>
    <property type="evidence" value="ECO:0007669"/>
    <property type="project" value="UniProtKB-UniRule"/>
</dbReference>
<feature type="binding site" description="in other chain" evidence="1">
    <location>
        <begin position="114"/>
        <end position="118"/>
    </location>
    <ligand>
        <name>dUMP</name>
        <dbReference type="ChEBI" id="CHEBI:246422"/>
        <note>ligand shared between dimeric partners</note>
    </ligand>
</feature>
<dbReference type="Proteomes" id="UP000034329">
    <property type="component" value="Unassembled WGS sequence"/>
</dbReference>
<feature type="binding site" evidence="1">
    <location>
        <position position="225"/>
    </location>
    <ligand>
        <name>dUMP</name>
        <dbReference type="ChEBI" id="CHEBI:246422"/>
        <note>ligand shared between dimeric partners</note>
    </ligand>
</feature>
<comment type="subunit">
    <text evidence="1">Homotetramer.</text>
</comment>
<dbReference type="HAMAP" id="MF_01408">
    <property type="entry name" value="ThyX"/>
    <property type="match status" value="1"/>
</dbReference>
<dbReference type="GO" id="GO:0070402">
    <property type="term" value="F:NADPH binding"/>
    <property type="evidence" value="ECO:0007669"/>
    <property type="project" value="TreeGrafter"/>
</dbReference>
<dbReference type="PROSITE" id="PS51331">
    <property type="entry name" value="THYX"/>
    <property type="match status" value="1"/>
</dbReference>
<dbReference type="GO" id="GO:0006231">
    <property type="term" value="P:dTMP biosynthetic process"/>
    <property type="evidence" value="ECO:0007669"/>
    <property type="project" value="UniProtKB-UniRule"/>
</dbReference>
<evidence type="ECO:0000313" key="2">
    <source>
        <dbReference type="EMBL" id="KKU10138.1"/>
    </source>
</evidence>
<dbReference type="GO" id="GO:0032259">
    <property type="term" value="P:methylation"/>
    <property type="evidence" value="ECO:0007669"/>
    <property type="project" value="UniProtKB-KW"/>
</dbReference>
<dbReference type="GO" id="GO:0050797">
    <property type="term" value="F:thymidylate synthase (FAD) activity"/>
    <property type="evidence" value="ECO:0007669"/>
    <property type="project" value="UniProtKB-UniRule"/>
</dbReference>
<dbReference type="GO" id="GO:0004799">
    <property type="term" value="F:thymidylate synthase activity"/>
    <property type="evidence" value="ECO:0007669"/>
    <property type="project" value="TreeGrafter"/>
</dbReference>
<feature type="binding site" evidence="1">
    <location>
        <position position="114"/>
    </location>
    <ligand>
        <name>FAD</name>
        <dbReference type="ChEBI" id="CHEBI:57692"/>
        <note>ligand shared between neighboring subunits</note>
    </ligand>
</feature>
<organism evidence="2 3">
    <name type="scientific">Candidatus Woesebacteria bacterium GW2011_GWB1_45_5</name>
    <dbReference type="NCBI Taxonomy" id="1618581"/>
    <lineage>
        <taxon>Bacteria</taxon>
        <taxon>Candidatus Woeseibacteriota</taxon>
    </lineage>
</organism>
<dbReference type="EC" id="2.1.1.148" evidence="1"/>
<comment type="cofactor">
    <cofactor evidence="1">
        <name>FAD</name>
        <dbReference type="ChEBI" id="CHEBI:57692"/>
    </cofactor>
    <text evidence="1">Binds 4 FAD per tetramer. Each FAD binding site is formed by three monomers.</text>
</comment>
<name>A0A0G1PXI5_9BACT</name>
<keyword evidence="1" id="KW-0545">Nucleotide biosynthesis</keyword>
<dbReference type="PANTHER" id="PTHR34934">
    <property type="entry name" value="FLAVIN-DEPENDENT THYMIDYLATE SYNTHASE"/>
    <property type="match status" value="1"/>
</dbReference>
<dbReference type="AlphaFoldDB" id="A0A0G1PXI5"/>
<dbReference type="InterPro" id="IPR003669">
    <property type="entry name" value="Thymidylate_synthase_ThyX"/>
</dbReference>
<dbReference type="GO" id="GO:0050660">
    <property type="term" value="F:flavin adenine dinucleotide binding"/>
    <property type="evidence" value="ECO:0007669"/>
    <property type="project" value="UniProtKB-UniRule"/>
</dbReference>
<accession>A0A0G1PXI5</accession>
<dbReference type="CDD" id="cd20175">
    <property type="entry name" value="ThyX"/>
    <property type="match status" value="1"/>
</dbReference>
<dbReference type="UniPathway" id="UPA00575"/>
<dbReference type="NCBIfam" id="TIGR02170">
    <property type="entry name" value="thyX"/>
    <property type="match status" value="1"/>
</dbReference>
<comment type="caution">
    <text evidence="2">The sequence shown here is derived from an EMBL/GenBank/DDBJ whole genome shotgun (WGS) entry which is preliminary data.</text>
</comment>
<dbReference type="InterPro" id="IPR036098">
    <property type="entry name" value="Thymidylate_synthase_ThyX_sf"/>
</dbReference>
<sequence length="319" mass="36957">MKPERNRIELSVSQTKRTVSPGAEKWLGIPIEVLDKGFVYLVDYMGDDAAIEQAARTSYGRGTRSVNQMEGLIRYLRRHRHTTPFEMGEMKFHARMPISVARQWVRHRTASLNEYSARYSIVPDDFYVPSEDVISVQSTNNRQGRGESVDPGYAKDVIKIWEENGIRSYEEYKFLINDDGTGKPIDPGRPQIARELARNVLPVDYYTEWYWKTDLHNLFHFLGLRMDTHAQWEIRQYADTMAKIVDDAFPLSWKAFEDYELFAVNLSLPEQKILSNLVEGRELNFSKAEILSAATSTGLTNKRETQEVLEKFEKLGFIK</sequence>
<evidence type="ECO:0000256" key="1">
    <source>
        <dbReference type="HAMAP-Rule" id="MF_01408"/>
    </source>
</evidence>
<protein>
    <recommendedName>
        <fullName evidence="1">Flavin-dependent thymidylate synthase</fullName>
        <shortName evidence="1">FDTS</shortName>
        <ecNumber evidence="1">2.1.1.148</ecNumber>
    </recommendedName>
    <alternativeName>
        <fullName evidence="1">FAD-dependent thymidylate synthase</fullName>
    </alternativeName>
    <alternativeName>
        <fullName evidence="1">Thymidylate synthase ThyX</fullName>
        <shortName evidence="1">TS</shortName>
        <shortName evidence="1">TSase</shortName>
    </alternativeName>
</protein>
<comment type="similarity">
    <text evidence="1">Belongs to the thymidylate synthase ThyX family.</text>
</comment>
<feature type="binding site" description="in other chain" evidence="1">
    <location>
        <position position="198"/>
    </location>
    <ligand>
        <name>dUMP</name>
        <dbReference type="ChEBI" id="CHEBI:246422"/>
        <note>ligand shared between dimeric partners</note>
    </ligand>
</feature>
<feature type="binding site" evidence="1">
    <location>
        <begin position="214"/>
        <end position="216"/>
    </location>
    <ligand>
        <name>FAD</name>
        <dbReference type="ChEBI" id="CHEBI:57692"/>
        <note>ligand shared between neighboring subunits</note>
    </ligand>
</feature>
<reference evidence="2 3" key="1">
    <citation type="journal article" date="2015" name="Nature">
        <title>rRNA introns, odd ribosomes, and small enigmatic genomes across a large radiation of phyla.</title>
        <authorList>
            <person name="Brown C.T."/>
            <person name="Hug L.A."/>
            <person name="Thomas B.C."/>
            <person name="Sharon I."/>
            <person name="Castelle C.J."/>
            <person name="Singh A."/>
            <person name="Wilkins M.J."/>
            <person name="Williams K.H."/>
            <person name="Banfield J.F."/>
        </authorList>
    </citation>
    <scope>NUCLEOTIDE SEQUENCE [LARGE SCALE GENOMIC DNA]</scope>
</reference>
<keyword evidence="1" id="KW-0274">FAD</keyword>
<gene>
    <name evidence="1" type="primary">thyX</name>
    <name evidence="2" type="ORF">UX13_C0019G0006</name>
</gene>
<dbReference type="PANTHER" id="PTHR34934:SF1">
    <property type="entry name" value="FLAVIN-DEPENDENT THYMIDYLATE SYNTHASE"/>
    <property type="match status" value="1"/>
</dbReference>
<dbReference type="SUPFAM" id="SSF69796">
    <property type="entry name" value="Thymidylate synthase-complementing protein Thy1"/>
    <property type="match status" value="1"/>
</dbReference>
<feature type="active site" description="Involved in ionization of N3 of dUMP, leading to its activation" evidence="1">
    <location>
        <position position="225"/>
    </location>
</feature>
<keyword evidence="1" id="KW-0808">Transferase</keyword>
<feature type="binding site" evidence="1">
    <location>
        <begin position="103"/>
        <end position="106"/>
    </location>
    <ligand>
        <name>dUMP</name>
        <dbReference type="ChEBI" id="CHEBI:246422"/>
        <note>ligand shared between dimeric partners</note>
    </ligand>
</feature>